<keyword evidence="1" id="KW-0805">Transcription regulation</keyword>
<dbReference type="Gene3D" id="1.10.10.10">
    <property type="entry name" value="Winged helix-like DNA-binding domain superfamily/Winged helix DNA-binding domain"/>
    <property type="match status" value="1"/>
</dbReference>
<dbReference type="InterPro" id="IPR036388">
    <property type="entry name" value="WH-like_DNA-bd_sf"/>
</dbReference>
<reference evidence="6 7" key="1">
    <citation type="submission" date="2019-06" db="EMBL/GenBank/DDBJ databases">
        <title>Sequencing the genomes of 1000 actinobacteria strains.</title>
        <authorList>
            <person name="Klenk H.-P."/>
        </authorList>
    </citation>
    <scope>NUCLEOTIDE SEQUENCE [LARGE SCALE GENOMIC DNA]</scope>
    <source>
        <strain evidence="6 7">DSM 18607</strain>
    </source>
</reference>
<keyword evidence="3" id="KW-0804">Transcription</keyword>
<dbReference type="Proteomes" id="UP000317893">
    <property type="component" value="Unassembled WGS sequence"/>
</dbReference>
<dbReference type="InterPro" id="IPR046348">
    <property type="entry name" value="SIS_dom_sf"/>
</dbReference>
<evidence type="ECO:0000256" key="3">
    <source>
        <dbReference type="ARBA" id="ARBA00023163"/>
    </source>
</evidence>
<dbReference type="InterPro" id="IPR001347">
    <property type="entry name" value="SIS_dom"/>
</dbReference>
<dbReference type="RefSeq" id="WP_141849262.1">
    <property type="nucleotide sequence ID" value="NZ_BAAAPR010000027.1"/>
</dbReference>
<accession>A0A542E3Q9</accession>
<organism evidence="6 7">
    <name type="scientific">Lapillicoccus jejuensis</name>
    <dbReference type="NCBI Taxonomy" id="402171"/>
    <lineage>
        <taxon>Bacteria</taxon>
        <taxon>Bacillati</taxon>
        <taxon>Actinomycetota</taxon>
        <taxon>Actinomycetes</taxon>
        <taxon>Micrococcales</taxon>
        <taxon>Intrasporangiaceae</taxon>
        <taxon>Lapillicoccus</taxon>
    </lineage>
</organism>
<dbReference type="PROSITE" id="PS51464">
    <property type="entry name" value="SIS"/>
    <property type="match status" value="1"/>
</dbReference>
<dbReference type="SUPFAM" id="SSF53697">
    <property type="entry name" value="SIS domain"/>
    <property type="match status" value="1"/>
</dbReference>
<dbReference type="InterPro" id="IPR047640">
    <property type="entry name" value="RpiR-like"/>
</dbReference>
<dbReference type="Pfam" id="PF01418">
    <property type="entry name" value="HTH_6"/>
    <property type="match status" value="1"/>
</dbReference>
<dbReference type="PANTHER" id="PTHR30514">
    <property type="entry name" value="GLUCOKINASE"/>
    <property type="match status" value="1"/>
</dbReference>
<dbReference type="PANTHER" id="PTHR30514:SF18">
    <property type="entry name" value="RPIR-FAMILY TRANSCRIPTIONAL REGULATOR"/>
    <property type="match status" value="1"/>
</dbReference>
<gene>
    <name evidence="6" type="ORF">FB458_3100</name>
</gene>
<evidence type="ECO:0000256" key="1">
    <source>
        <dbReference type="ARBA" id="ARBA00023015"/>
    </source>
</evidence>
<dbReference type="Pfam" id="PF01380">
    <property type="entry name" value="SIS"/>
    <property type="match status" value="1"/>
</dbReference>
<dbReference type="Gene3D" id="3.40.50.10490">
    <property type="entry name" value="Glucose-6-phosphate isomerase like protein, domain 1"/>
    <property type="match status" value="1"/>
</dbReference>
<dbReference type="InterPro" id="IPR035472">
    <property type="entry name" value="RpiR-like_SIS"/>
</dbReference>
<comment type="caution">
    <text evidence="6">The sequence shown here is derived from an EMBL/GenBank/DDBJ whole genome shotgun (WGS) entry which is preliminary data.</text>
</comment>
<evidence type="ECO:0000259" key="5">
    <source>
        <dbReference type="PROSITE" id="PS51464"/>
    </source>
</evidence>
<dbReference type="PROSITE" id="PS51071">
    <property type="entry name" value="HTH_RPIR"/>
    <property type="match status" value="1"/>
</dbReference>
<name>A0A542E3Q9_9MICO</name>
<evidence type="ECO:0000313" key="7">
    <source>
        <dbReference type="Proteomes" id="UP000317893"/>
    </source>
</evidence>
<dbReference type="GO" id="GO:0003677">
    <property type="term" value="F:DNA binding"/>
    <property type="evidence" value="ECO:0007669"/>
    <property type="project" value="UniProtKB-KW"/>
</dbReference>
<evidence type="ECO:0000313" key="6">
    <source>
        <dbReference type="EMBL" id="TQJ09983.1"/>
    </source>
</evidence>
<dbReference type="EMBL" id="VFMN01000001">
    <property type="protein sequence ID" value="TQJ09983.1"/>
    <property type="molecule type" value="Genomic_DNA"/>
</dbReference>
<feature type="domain" description="HTH rpiR-type" evidence="4">
    <location>
        <begin position="5"/>
        <end position="81"/>
    </location>
</feature>
<dbReference type="GO" id="GO:0003700">
    <property type="term" value="F:DNA-binding transcription factor activity"/>
    <property type="evidence" value="ECO:0007669"/>
    <property type="project" value="InterPro"/>
</dbReference>
<dbReference type="CDD" id="cd05013">
    <property type="entry name" value="SIS_RpiR"/>
    <property type="match status" value="1"/>
</dbReference>
<proteinExistence type="predicted"/>
<dbReference type="AlphaFoldDB" id="A0A542E3Q9"/>
<evidence type="ECO:0000259" key="4">
    <source>
        <dbReference type="PROSITE" id="PS51071"/>
    </source>
</evidence>
<dbReference type="InterPro" id="IPR009057">
    <property type="entry name" value="Homeodomain-like_sf"/>
</dbReference>
<sequence length="311" mass="33021">MSAARRVKDEVFARTDQLSPAERKVARALLADYPSAGLGSAASLAKAAGTSTPTVLRLLGRLGIGSYPEFQELLRQEISQATSSPLSRASGSLRPGETTFLSRAIGQRCDLVDRLRTTTPPGEFDAAVAALCAPAKQVVVSGGYFSRHLATILAAQLDQLLPQVVHAHEPLGQDIGRILGLGKDGVLVMLDLRRHELPAQQVVELARRRGATVVVVTDEELSPAADVADIVLPVAVDGVPFDSFTGLMALLEILVEAVFQRLGEVALDRMREWEESVQITRAFRVGPAGAVSASSPAAELRRPAPLAPVTS</sequence>
<feature type="domain" description="SIS" evidence="5">
    <location>
        <begin position="128"/>
        <end position="264"/>
    </location>
</feature>
<dbReference type="SUPFAM" id="SSF46689">
    <property type="entry name" value="Homeodomain-like"/>
    <property type="match status" value="1"/>
</dbReference>
<dbReference type="OrthoDB" id="3574600at2"/>
<evidence type="ECO:0000256" key="2">
    <source>
        <dbReference type="ARBA" id="ARBA00023125"/>
    </source>
</evidence>
<dbReference type="InterPro" id="IPR000281">
    <property type="entry name" value="HTH_RpiR"/>
</dbReference>
<keyword evidence="2" id="KW-0238">DNA-binding</keyword>
<protein>
    <submittedName>
        <fullName evidence="6">RpiR family transcriptional regulator</fullName>
    </submittedName>
</protein>
<dbReference type="GO" id="GO:0097367">
    <property type="term" value="F:carbohydrate derivative binding"/>
    <property type="evidence" value="ECO:0007669"/>
    <property type="project" value="InterPro"/>
</dbReference>
<dbReference type="GO" id="GO:1901135">
    <property type="term" value="P:carbohydrate derivative metabolic process"/>
    <property type="evidence" value="ECO:0007669"/>
    <property type="project" value="InterPro"/>
</dbReference>
<keyword evidence="7" id="KW-1185">Reference proteome</keyword>